<dbReference type="InterPro" id="IPR009100">
    <property type="entry name" value="AcylCoA_DH/oxidase_NM_dom_sf"/>
</dbReference>
<evidence type="ECO:0000313" key="19">
    <source>
        <dbReference type="Proteomes" id="UP000597444"/>
    </source>
</evidence>
<evidence type="ECO:0000256" key="11">
    <source>
        <dbReference type="ARBA" id="ARBA00047859"/>
    </source>
</evidence>
<evidence type="ECO:0000259" key="15">
    <source>
        <dbReference type="Pfam" id="PF02770"/>
    </source>
</evidence>
<evidence type="ECO:0000256" key="8">
    <source>
        <dbReference type="ARBA" id="ARBA00034317"/>
    </source>
</evidence>
<accession>A0A8J3IMX3</accession>
<dbReference type="PANTHER" id="PTHR43884">
    <property type="entry name" value="ACYL-COA DEHYDROGENASE"/>
    <property type="match status" value="1"/>
</dbReference>
<evidence type="ECO:0000313" key="18">
    <source>
        <dbReference type="EMBL" id="GHO94017.1"/>
    </source>
</evidence>
<keyword evidence="3" id="KW-0288">FMN</keyword>
<evidence type="ECO:0000256" key="14">
    <source>
        <dbReference type="SAM" id="MobiDB-lite"/>
    </source>
</evidence>
<evidence type="ECO:0000256" key="13">
    <source>
        <dbReference type="ARBA" id="ARBA00049456"/>
    </source>
</evidence>
<evidence type="ECO:0000256" key="10">
    <source>
        <dbReference type="ARBA" id="ARBA00034345"/>
    </source>
</evidence>
<comment type="subcellular location">
    <subcellularLocation>
        <location evidence="1">Cytoplasm</location>
    </subcellularLocation>
</comment>
<feature type="domain" description="Acyl-CoA oxidase/dehydrogenase middle" evidence="15">
    <location>
        <begin position="136"/>
        <end position="218"/>
    </location>
</feature>
<feature type="domain" description="Acyl-CoA dehydrogenase C-terminal" evidence="17">
    <location>
        <begin position="242"/>
        <end position="369"/>
    </location>
</feature>
<dbReference type="Pfam" id="PF02771">
    <property type="entry name" value="Acyl-CoA_dh_N"/>
    <property type="match status" value="1"/>
</dbReference>
<sequence length="411" mass="45526">MITHHAIQTTGIQEMIQRAQALRKKFAQTSAEIDARGEDPTENLQQIWQAGLYRLSIPVEYGGLWDRKMNSNSEALVEIATHLCAGEGSTGMIFVTQIAGLRLLFHEHSALPKETQQQLAREALEEDIRFIGSHADTGTGSSVISRKVDGGIIINGTKTFNTGSGRAHYAHVMHTLEGEQGLYAGLVRLDAPGVTLHHDWDNMGQRATVSQTITYKDVFVPDGWHMPITGFTPLFLTLMFLMYASITLGNGEGGYDAILDYVRTSKRSITPGWEDPKTDPIIRLRIGEFSSRLAAAHALQREVSRQLEQMEEGADFTPLLIGSMRVQATCIDAAVKTTSELFELTGARSTSNTYRLDRFWRNARTFSLHDPIMAKLTTIGDYDLTGEFTMPVPPQSKGPAYPSPKNLEKEA</sequence>
<dbReference type="InterPro" id="IPR013786">
    <property type="entry name" value="AcylCoA_DH/ox_N"/>
</dbReference>
<comment type="catalytic activity">
    <reaction evidence="13">
        <text>dibenzothiophene + 2 FMNH2 + 2 O2 = dibenzothiophene 5,5-dioxide + 2 FMN + 2 H2O + 2 H(+)</text>
        <dbReference type="Rhea" id="RHEA:49072"/>
        <dbReference type="ChEBI" id="CHEBI:15377"/>
        <dbReference type="ChEBI" id="CHEBI:15378"/>
        <dbReference type="ChEBI" id="CHEBI:15379"/>
        <dbReference type="ChEBI" id="CHEBI:23681"/>
        <dbReference type="ChEBI" id="CHEBI:57618"/>
        <dbReference type="ChEBI" id="CHEBI:58210"/>
        <dbReference type="ChEBI" id="CHEBI:90356"/>
        <dbReference type="EC" id="1.14.14.21"/>
    </reaction>
</comment>
<comment type="pathway">
    <text evidence="7">Sulfur metabolism; dibenzothiophene degradation.</text>
</comment>
<dbReference type="SUPFAM" id="SSF56645">
    <property type="entry name" value="Acyl-CoA dehydrogenase NM domain-like"/>
    <property type="match status" value="1"/>
</dbReference>
<keyword evidence="2" id="KW-0285">Flavoprotein</keyword>
<evidence type="ECO:0000256" key="2">
    <source>
        <dbReference type="ARBA" id="ARBA00022630"/>
    </source>
</evidence>
<evidence type="ECO:0000256" key="4">
    <source>
        <dbReference type="ARBA" id="ARBA00022741"/>
    </source>
</evidence>
<dbReference type="InterPro" id="IPR013107">
    <property type="entry name" value="Acyl-CoA_DH_C"/>
</dbReference>
<dbReference type="GO" id="GO:0005737">
    <property type="term" value="C:cytoplasm"/>
    <property type="evidence" value="ECO:0007669"/>
    <property type="project" value="UniProtKB-SubCell"/>
</dbReference>
<dbReference type="InterPro" id="IPR046373">
    <property type="entry name" value="Acyl-CoA_Oxase/DH_mid-dom_sf"/>
</dbReference>
<keyword evidence="19" id="KW-1185">Reference proteome</keyword>
<dbReference type="PIRSF" id="PIRSF016578">
    <property type="entry name" value="HsaA"/>
    <property type="match status" value="1"/>
</dbReference>
<evidence type="ECO:0000256" key="9">
    <source>
        <dbReference type="ARBA" id="ARBA00034328"/>
    </source>
</evidence>
<dbReference type="GO" id="GO:0008470">
    <property type="term" value="F:3-methylbutanoyl-CoA dehydrogenase activity"/>
    <property type="evidence" value="ECO:0007669"/>
    <property type="project" value="TreeGrafter"/>
</dbReference>
<proteinExistence type="inferred from homology"/>
<dbReference type="Gene3D" id="1.10.540.10">
    <property type="entry name" value="Acyl-CoA dehydrogenase/oxidase, N-terminal domain"/>
    <property type="match status" value="1"/>
</dbReference>
<dbReference type="GO" id="GO:0050660">
    <property type="term" value="F:flavin adenine dinucleotide binding"/>
    <property type="evidence" value="ECO:0007669"/>
    <property type="project" value="InterPro"/>
</dbReference>
<dbReference type="InterPro" id="IPR036250">
    <property type="entry name" value="AcylCo_DH-like_C"/>
</dbReference>
<dbReference type="GO" id="GO:0006552">
    <property type="term" value="P:L-leucine catabolic process"/>
    <property type="evidence" value="ECO:0007669"/>
    <property type="project" value="TreeGrafter"/>
</dbReference>
<keyword evidence="5" id="KW-0560">Oxidoreductase</keyword>
<evidence type="ECO:0000259" key="17">
    <source>
        <dbReference type="Pfam" id="PF08028"/>
    </source>
</evidence>
<dbReference type="Pfam" id="PF02770">
    <property type="entry name" value="Acyl-CoA_dh_M"/>
    <property type="match status" value="1"/>
</dbReference>
<dbReference type="AlphaFoldDB" id="A0A8J3IMX3"/>
<dbReference type="EC" id="1.14.14.21" evidence="9"/>
<reference evidence="18" key="1">
    <citation type="submission" date="2020-10" db="EMBL/GenBank/DDBJ databases">
        <title>Taxonomic study of unclassified bacteria belonging to the class Ktedonobacteria.</title>
        <authorList>
            <person name="Yabe S."/>
            <person name="Wang C.M."/>
            <person name="Zheng Y."/>
            <person name="Sakai Y."/>
            <person name="Cavaletti L."/>
            <person name="Monciardini P."/>
            <person name="Donadio S."/>
        </authorList>
    </citation>
    <scope>NUCLEOTIDE SEQUENCE</scope>
    <source>
        <strain evidence="18">ID150040</strain>
    </source>
</reference>
<dbReference type="RefSeq" id="WP_220204779.1">
    <property type="nucleotide sequence ID" value="NZ_BNJK01000001.1"/>
</dbReference>
<dbReference type="PANTHER" id="PTHR43884:SF12">
    <property type="entry name" value="ISOVALERYL-COA DEHYDROGENASE, MITOCHONDRIAL-RELATED"/>
    <property type="match status" value="1"/>
</dbReference>
<keyword evidence="6" id="KW-0503">Monooxygenase</keyword>
<dbReference type="Gene3D" id="2.40.110.10">
    <property type="entry name" value="Butyryl-CoA Dehydrogenase, subunit A, domain 2"/>
    <property type="match status" value="1"/>
</dbReference>
<evidence type="ECO:0000256" key="3">
    <source>
        <dbReference type="ARBA" id="ARBA00022643"/>
    </source>
</evidence>
<dbReference type="InterPro" id="IPR037069">
    <property type="entry name" value="AcylCoA_DH/ox_N_sf"/>
</dbReference>
<evidence type="ECO:0000256" key="5">
    <source>
        <dbReference type="ARBA" id="ARBA00023002"/>
    </source>
</evidence>
<evidence type="ECO:0000256" key="1">
    <source>
        <dbReference type="ARBA" id="ARBA00004496"/>
    </source>
</evidence>
<dbReference type="SUPFAM" id="SSF47203">
    <property type="entry name" value="Acyl-CoA dehydrogenase C-terminal domain-like"/>
    <property type="match status" value="1"/>
</dbReference>
<organism evidence="18 19">
    <name type="scientific">Reticulibacter mediterranei</name>
    <dbReference type="NCBI Taxonomy" id="2778369"/>
    <lineage>
        <taxon>Bacteria</taxon>
        <taxon>Bacillati</taxon>
        <taxon>Chloroflexota</taxon>
        <taxon>Ktedonobacteria</taxon>
        <taxon>Ktedonobacterales</taxon>
        <taxon>Reticulibacteraceae</taxon>
        <taxon>Reticulibacter</taxon>
    </lineage>
</organism>
<comment type="catalytic activity">
    <reaction evidence="11">
        <text>dibenzothiophene + FMNH2 + O2 = dibenzothiophene 5-oxide + FMN + H2O + H(+)</text>
        <dbReference type="Rhea" id="RHEA:49076"/>
        <dbReference type="ChEBI" id="CHEBI:15377"/>
        <dbReference type="ChEBI" id="CHEBI:15378"/>
        <dbReference type="ChEBI" id="CHEBI:15379"/>
        <dbReference type="ChEBI" id="CHEBI:23681"/>
        <dbReference type="ChEBI" id="CHEBI:23683"/>
        <dbReference type="ChEBI" id="CHEBI:57618"/>
        <dbReference type="ChEBI" id="CHEBI:58210"/>
    </reaction>
</comment>
<dbReference type="Proteomes" id="UP000597444">
    <property type="component" value="Unassembled WGS sequence"/>
</dbReference>
<dbReference type="InterPro" id="IPR006091">
    <property type="entry name" value="Acyl-CoA_Oxase/DH_mid-dom"/>
</dbReference>
<name>A0A8J3IMX3_9CHLR</name>
<protein>
    <recommendedName>
        <fullName evidence="10">Dibenzothiophene monooxygenase</fullName>
        <ecNumber evidence="9">1.14.14.21</ecNumber>
    </recommendedName>
</protein>
<feature type="domain" description="Acyl-CoA dehydrogenase/oxidase N-terminal" evidence="16">
    <location>
        <begin position="20"/>
        <end position="96"/>
    </location>
</feature>
<comment type="similarity">
    <text evidence="8">Belongs to the DszC flavin monooxygenase family.</text>
</comment>
<dbReference type="EMBL" id="BNJK01000001">
    <property type="protein sequence ID" value="GHO94017.1"/>
    <property type="molecule type" value="Genomic_DNA"/>
</dbReference>
<evidence type="ECO:0000256" key="6">
    <source>
        <dbReference type="ARBA" id="ARBA00023033"/>
    </source>
</evidence>
<comment type="catalytic activity">
    <reaction evidence="12">
        <text>dibenzothiophene 5-oxide + FMNH2 + O2 = dibenzothiophene 5,5-dioxide + FMN + H2O + H(+)</text>
        <dbReference type="Rhea" id="RHEA:49080"/>
        <dbReference type="ChEBI" id="CHEBI:15377"/>
        <dbReference type="ChEBI" id="CHEBI:15378"/>
        <dbReference type="ChEBI" id="CHEBI:15379"/>
        <dbReference type="ChEBI" id="CHEBI:23683"/>
        <dbReference type="ChEBI" id="CHEBI:57618"/>
        <dbReference type="ChEBI" id="CHEBI:58210"/>
        <dbReference type="ChEBI" id="CHEBI:90356"/>
    </reaction>
</comment>
<dbReference type="Gene3D" id="1.20.140.10">
    <property type="entry name" value="Butyryl-CoA Dehydrogenase, subunit A, domain 3"/>
    <property type="match status" value="1"/>
</dbReference>
<evidence type="ECO:0000256" key="12">
    <source>
        <dbReference type="ARBA" id="ARBA00048445"/>
    </source>
</evidence>
<gene>
    <name evidence="18" type="primary">soxC</name>
    <name evidence="18" type="ORF">KSF_040650</name>
</gene>
<keyword evidence="4" id="KW-0547">Nucleotide-binding</keyword>
<feature type="region of interest" description="Disordered" evidence="14">
    <location>
        <begin position="390"/>
        <end position="411"/>
    </location>
</feature>
<evidence type="ECO:0000259" key="16">
    <source>
        <dbReference type="Pfam" id="PF02771"/>
    </source>
</evidence>
<evidence type="ECO:0000256" key="7">
    <source>
        <dbReference type="ARBA" id="ARBA00034307"/>
    </source>
</evidence>
<dbReference type="GO" id="GO:0004497">
    <property type="term" value="F:monooxygenase activity"/>
    <property type="evidence" value="ECO:0007669"/>
    <property type="project" value="UniProtKB-KW"/>
</dbReference>
<comment type="caution">
    <text evidence="18">The sequence shown here is derived from an EMBL/GenBank/DDBJ whole genome shotgun (WGS) entry which is preliminary data.</text>
</comment>
<dbReference type="Pfam" id="PF08028">
    <property type="entry name" value="Acyl-CoA_dh_2"/>
    <property type="match status" value="1"/>
</dbReference>